<dbReference type="InterPro" id="IPR014755">
    <property type="entry name" value="Cu-Rt/internalin_Ig-like"/>
</dbReference>
<dbReference type="Pfam" id="PF00395">
    <property type="entry name" value="SLH"/>
    <property type="match status" value="3"/>
</dbReference>
<dbReference type="AlphaFoldDB" id="A0AAX3MYW8"/>
<keyword evidence="1" id="KW-0732">Signal</keyword>
<name>A0AAX3MYW8_9BACL</name>
<evidence type="ECO:0000259" key="2">
    <source>
        <dbReference type="PROSITE" id="PS51272"/>
    </source>
</evidence>
<dbReference type="InterPro" id="IPR001119">
    <property type="entry name" value="SLH_dom"/>
</dbReference>
<dbReference type="PANTHER" id="PTHR43308">
    <property type="entry name" value="OUTER MEMBRANE PROTEIN ALPHA-RELATED"/>
    <property type="match status" value="1"/>
</dbReference>
<dbReference type="PROSITE" id="PS51272">
    <property type="entry name" value="SLH"/>
    <property type="match status" value="3"/>
</dbReference>
<dbReference type="Pfam" id="PF13753">
    <property type="entry name" value="SWM_repeat"/>
    <property type="match status" value="4"/>
</dbReference>
<feature type="domain" description="SLH" evidence="2">
    <location>
        <begin position="888"/>
        <end position="947"/>
    </location>
</feature>
<organism evidence="3 4">
    <name type="scientific">Paenibacillus urinalis</name>
    <dbReference type="NCBI Taxonomy" id="521520"/>
    <lineage>
        <taxon>Bacteria</taxon>
        <taxon>Bacillati</taxon>
        <taxon>Bacillota</taxon>
        <taxon>Bacilli</taxon>
        <taxon>Bacillales</taxon>
        <taxon>Paenibacillaceae</taxon>
        <taxon>Paenibacillus</taxon>
    </lineage>
</organism>
<evidence type="ECO:0000313" key="4">
    <source>
        <dbReference type="Proteomes" id="UP001220962"/>
    </source>
</evidence>
<feature type="domain" description="SLH" evidence="2">
    <location>
        <begin position="1016"/>
        <end position="1074"/>
    </location>
</feature>
<dbReference type="NCBIfam" id="TIGR02059">
    <property type="entry name" value="swm_rep_I"/>
    <property type="match status" value="4"/>
</dbReference>
<evidence type="ECO:0000256" key="1">
    <source>
        <dbReference type="ARBA" id="ARBA00022729"/>
    </source>
</evidence>
<dbReference type="InterPro" id="IPR011801">
    <property type="entry name" value="Swm_rep_I_cyn"/>
</dbReference>
<evidence type="ECO:0000313" key="3">
    <source>
        <dbReference type="EMBL" id="WDH82253.1"/>
    </source>
</evidence>
<reference evidence="3" key="1">
    <citation type="submission" date="2023-02" db="EMBL/GenBank/DDBJ databases">
        <title>Pathogen: clinical or host-associated sample.</title>
        <authorList>
            <person name="Hergert J."/>
            <person name="Casey R."/>
            <person name="Wagner J."/>
            <person name="Young E.L."/>
            <person name="Oakeson K.F."/>
        </authorList>
    </citation>
    <scope>NUCLEOTIDE SEQUENCE</scope>
    <source>
        <strain evidence="3">2022CK-00830</strain>
    </source>
</reference>
<dbReference type="InterPro" id="IPR028059">
    <property type="entry name" value="SWM_rpt"/>
</dbReference>
<dbReference type="PANTHER" id="PTHR43308:SF5">
    <property type="entry name" value="S-LAYER PROTEIN _ PEPTIDOGLYCAN ENDO-BETA-N-ACETYLGLUCOSAMINIDASE"/>
    <property type="match status" value="1"/>
</dbReference>
<feature type="domain" description="SLH" evidence="2">
    <location>
        <begin position="948"/>
        <end position="1011"/>
    </location>
</feature>
<dbReference type="Pfam" id="PF13205">
    <property type="entry name" value="Big_5"/>
    <property type="match status" value="2"/>
</dbReference>
<dbReference type="InterPro" id="IPR051465">
    <property type="entry name" value="Cell_Envelope_Struct_Comp"/>
</dbReference>
<gene>
    <name evidence="3" type="ORF">PUW23_22830</name>
</gene>
<sequence length="1074" mass="114849">MRFWTEGMGEVTVVEKTPAHNATGVLPSSSLALKFSKDMYPAAGSIEIIKRSNNQVVDTIPVTSSRVSGGGTSTIRITPTAALENNTVYDVVVPLGAFWDAHQNRSQPIAKGSWSFTVSTDTSALTVSSLSPSDGSMSAPVDQSLTITFNKALNPSYTGSVTIRKAGGSEVASRTVINSSNPRQLIITPTGQLEYNTTYQIDVPGGVFRDAAGNTFAGLTGSRSWSFKTFTRDTTAPVLQSSKMYTNTLIRLTYNEVLSTSVKPLNSSYTVTVNGENRGISDVSVSGDTVYVMLDTGVAVGQVVRLSYSPGVRPVQDLSGNSASSFSNREIVNDLDSVLSKPREGTVYGNTLYLYFTESVKVTASNARDQFQVTANGSSIGVSSIGISSGSAVTLILSRAVTDGEVIRVTYTPGSYPLKDYREQALPGFSDFFVRNTYDTKAPEFVETWAGGNKLYIQYNEALRTDNLPLKSQFSVLVNRSPLYVNSVEVNEDTVELTLANSLAVNQDVTLSYIPGVKRLTDLNYNPAGYLDLIPVTVYGSGSVKQASVQGQTVTLTMSETMQTQSSITPSQFTIMAGGQSVQVASASVQNQTVTITLTAPVYAGQNVTLAYSPGAVPLKSAKGETLTGFGPFTLQNRTNSSTGGGSTSMPNGLSVLDSSLYNETGYLLNSSAAAKSSAMSKYNRSVNAYTPSTELLKQAYTYINASGGTPMVAVDVPQTESAAVVGFKLQALDEIKRLNSRSVIGVRYGDVLYTLPVGQLELNTIAGVANTDISGSTLYIQLEAVTPSSSVAMDQLLGQSSAFKLSSIMDASIYISNDSSTYKTALTYNGQLYLRLNGTVSSSTLGLVKMDNTIQRLSPVPFQMTKTRDAQIVQAKLAGNQAVVPASHPVTYIGMNSHWARTSIERLASMWIIDQPGGSNFEPDRPITRAEFAGMIARSLGLDSNFEESRRFGDVPYSISGAYIGAATKAGIITGHQDGTFKPDQLITREQMAIMMVRALHYGGHESALNGTPNSILSKFKDRVYIQAPNIVAEAVQQGIIEGMTHNTFKPGGNATRAQAAVMITRMLSIYTE</sequence>
<proteinExistence type="predicted"/>
<dbReference type="InterPro" id="IPR032812">
    <property type="entry name" value="SbsA_Ig"/>
</dbReference>
<dbReference type="RefSeq" id="WP_274359103.1">
    <property type="nucleotide sequence ID" value="NZ_CP118101.1"/>
</dbReference>
<dbReference type="Gene3D" id="2.60.40.1220">
    <property type="match status" value="3"/>
</dbReference>
<protein>
    <submittedName>
        <fullName evidence="3">SwmB domain-containing protein</fullName>
    </submittedName>
</protein>
<dbReference type="Proteomes" id="UP001220962">
    <property type="component" value="Chromosome"/>
</dbReference>
<accession>A0AAX3MYW8</accession>
<dbReference type="EMBL" id="CP118101">
    <property type="protein sequence ID" value="WDH82253.1"/>
    <property type="molecule type" value="Genomic_DNA"/>
</dbReference>